<dbReference type="RefSeq" id="WP_138615254.1">
    <property type="nucleotide sequence ID" value="NZ_VCAO01000001.1"/>
</dbReference>
<name>A0A5S3P8B2_9SPHN</name>
<reference evidence="2 3" key="1">
    <citation type="submission" date="2019-05" db="EMBL/GenBank/DDBJ databases">
        <title>Erythrobacter marisflavi sp. nov., isolated from isolated from water of an estuary environment.</title>
        <authorList>
            <person name="Yoon J.-H."/>
        </authorList>
    </citation>
    <scope>NUCLEOTIDE SEQUENCE [LARGE SCALE GENOMIC DNA]</scope>
    <source>
        <strain evidence="2 3">KEM-5</strain>
    </source>
</reference>
<keyword evidence="1" id="KW-0732">Signal</keyword>
<proteinExistence type="predicted"/>
<keyword evidence="3" id="KW-1185">Reference proteome</keyword>
<dbReference type="Proteomes" id="UP000309668">
    <property type="component" value="Unassembled WGS sequence"/>
</dbReference>
<feature type="chain" id="PRO_5024436027" evidence="1">
    <location>
        <begin position="20"/>
        <end position="183"/>
    </location>
</feature>
<sequence>MKPIYVHLGGALALSFTIAACVPAPEPTPVPETAAVPAPRPAPPPPPVPVPTMSSWLDAPQSVGNWTYGAVNGGTMARFGSSNDTPLFALGCTSNSRQIAMIRYLPDQRSDSSVIIRTETTTRALAAKAANGGGAVSASVTAADPLLDAMALTIGRFAVEVPGQPALYIPAWAEVTRVIEDCR</sequence>
<evidence type="ECO:0000313" key="2">
    <source>
        <dbReference type="EMBL" id="TMM49691.1"/>
    </source>
</evidence>
<organism evidence="2 3">
    <name type="scientific">Qipengyuania marisflavi</name>
    <dbReference type="NCBI Taxonomy" id="2486356"/>
    <lineage>
        <taxon>Bacteria</taxon>
        <taxon>Pseudomonadati</taxon>
        <taxon>Pseudomonadota</taxon>
        <taxon>Alphaproteobacteria</taxon>
        <taxon>Sphingomonadales</taxon>
        <taxon>Erythrobacteraceae</taxon>
        <taxon>Qipengyuania</taxon>
    </lineage>
</organism>
<evidence type="ECO:0000313" key="3">
    <source>
        <dbReference type="Proteomes" id="UP000309668"/>
    </source>
</evidence>
<gene>
    <name evidence="2" type="ORF">FEV51_00320</name>
</gene>
<dbReference type="AlphaFoldDB" id="A0A5S3P8B2"/>
<evidence type="ECO:0000256" key="1">
    <source>
        <dbReference type="SAM" id="SignalP"/>
    </source>
</evidence>
<protein>
    <submittedName>
        <fullName evidence="2">Uncharacterized protein</fullName>
    </submittedName>
</protein>
<dbReference type="PROSITE" id="PS51257">
    <property type="entry name" value="PROKAR_LIPOPROTEIN"/>
    <property type="match status" value="1"/>
</dbReference>
<feature type="signal peptide" evidence="1">
    <location>
        <begin position="1"/>
        <end position="19"/>
    </location>
</feature>
<dbReference type="EMBL" id="VCAO01000001">
    <property type="protein sequence ID" value="TMM49691.1"/>
    <property type="molecule type" value="Genomic_DNA"/>
</dbReference>
<accession>A0A5S3P8B2</accession>
<dbReference type="OrthoDB" id="7629232at2"/>
<comment type="caution">
    <text evidence="2">The sequence shown here is derived from an EMBL/GenBank/DDBJ whole genome shotgun (WGS) entry which is preliminary data.</text>
</comment>